<feature type="region of interest" description="Disordered" evidence="1">
    <location>
        <begin position="714"/>
        <end position="748"/>
    </location>
</feature>
<dbReference type="AlphaFoldDB" id="A0A3N2Q112"/>
<feature type="compositionally biased region" description="Low complexity" evidence="1">
    <location>
        <begin position="819"/>
        <end position="828"/>
    </location>
</feature>
<dbReference type="OrthoDB" id="5408302at2759"/>
<feature type="region of interest" description="Disordered" evidence="1">
    <location>
        <begin position="272"/>
        <end position="574"/>
    </location>
</feature>
<feature type="compositionally biased region" description="Basic and acidic residues" evidence="1">
    <location>
        <begin position="283"/>
        <end position="304"/>
    </location>
</feature>
<keyword evidence="3" id="KW-1185">Reference proteome</keyword>
<evidence type="ECO:0008006" key="4">
    <source>
        <dbReference type="Google" id="ProtNLM"/>
    </source>
</evidence>
<feature type="region of interest" description="Disordered" evidence="1">
    <location>
        <begin position="989"/>
        <end position="1044"/>
    </location>
</feature>
<feature type="compositionally biased region" description="Polar residues" evidence="1">
    <location>
        <begin position="168"/>
        <end position="183"/>
    </location>
</feature>
<feature type="compositionally biased region" description="Basic residues" evidence="1">
    <location>
        <begin position="1134"/>
        <end position="1144"/>
    </location>
</feature>
<feature type="region of interest" description="Disordered" evidence="1">
    <location>
        <begin position="1099"/>
        <end position="1144"/>
    </location>
</feature>
<feature type="region of interest" description="Disordered" evidence="1">
    <location>
        <begin position="1228"/>
        <end position="1252"/>
    </location>
</feature>
<evidence type="ECO:0000313" key="3">
    <source>
        <dbReference type="Proteomes" id="UP000272025"/>
    </source>
</evidence>
<evidence type="ECO:0000313" key="2">
    <source>
        <dbReference type="EMBL" id="ROT40453.1"/>
    </source>
</evidence>
<feature type="compositionally biased region" description="Basic residues" evidence="1">
    <location>
        <begin position="1"/>
        <end position="11"/>
    </location>
</feature>
<dbReference type="GeneID" id="39579619"/>
<feature type="region of interest" description="Disordered" evidence="1">
    <location>
        <begin position="811"/>
        <end position="880"/>
    </location>
</feature>
<feature type="compositionally biased region" description="Polar residues" evidence="1">
    <location>
        <begin position="1101"/>
        <end position="1110"/>
    </location>
</feature>
<feature type="compositionally biased region" description="Polar residues" evidence="1">
    <location>
        <begin position="918"/>
        <end position="930"/>
    </location>
</feature>
<proteinExistence type="predicted"/>
<dbReference type="STRING" id="1314773.A0A3N2Q112"/>
<evidence type="ECO:0000256" key="1">
    <source>
        <dbReference type="SAM" id="MobiDB-lite"/>
    </source>
</evidence>
<feature type="compositionally biased region" description="Basic residues" evidence="1">
    <location>
        <begin position="1239"/>
        <end position="1248"/>
    </location>
</feature>
<feature type="compositionally biased region" description="Polar residues" evidence="1">
    <location>
        <begin position="714"/>
        <end position="727"/>
    </location>
</feature>
<accession>A0A3N2Q112</accession>
<feature type="region of interest" description="Disordered" evidence="1">
    <location>
        <begin position="1"/>
        <end position="254"/>
    </location>
</feature>
<dbReference type="EMBL" id="ML119052">
    <property type="protein sequence ID" value="ROT40453.1"/>
    <property type="molecule type" value="Genomic_DNA"/>
</dbReference>
<feature type="compositionally biased region" description="Acidic residues" evidence="1">
    <location>
        <begin position="934"/>
        <end position="945"/>
    </location>
</feature>
<sequence>MLSHLRFHRRGASNPTSPNPDRDRDPSVSNPSSASRWDPAASPQPQQPPLLYEPPFNSDHTNSHTHNDAFGRPHSSSNASSLPPILPPITRVTSSDSDTAILDFPSFDTFSAPEPAESKTSRQPPPARPYHDDPDRGFMGGVALQKYRREQQQKLHQQPVTARKPSDTDTLSSAPSFATPTDLQHQSRQSKQQEQQQQQQQSSQQPSATNGNGRRPANSRLAVEPATSASQLSPTVPHEITPVAAPKGRKGLPFLKNPMSTLLLRRKANQNAPDVTPLPLHSTLDHPSYEYDPRIRGTRVHDFSAPRLTRKPVPSPRPPEPPDSHSRSHSHSHNHGHDNSERLPLPKAFSHDTLVPGHRADRTRNTSNASDSGRQSTSFGTTSQLLSDASSNISPQKSHERKGSSNLDSKPLPGEPPSVPPKDQTATPSGRQSSTSTSTATSTPVAQDAASALEKSRASTRTTPSRNASGAGVATNNLPPSIPRHMKSTSSRFSFDMIGAARQEKLLEDRHRQQAMERQTSDTEPNRNPTRDSRFDDFDDDDDAAAFDYDAMMDDDDGLEERIPGVNADYDDLEEPIPGVNVGYGDLEEPIPGVNVNYDGLVDVKKRHVVTDPAPERDPDDDQENFAGFVFQRSNGASPLTSPRDAVCVVTPRDAEGNVIGYATCDDTPHLQLPTFHNRHTEETTPTAKSPPGSDAPVTDLAIQGLGIRHDANVSSFTTTDQNSRVPTTHDESQSSYPPRTGREDDMYYDGGLLDDVDEFAGEGDGSTFDESLFDLDDTDRYGRPIPGAFAAAKAARAAAALAAAAAAAAEEQGKRSSDSTSRMSTQSETAPPSTAHTSVSIGLQPALAIVEAKRGSKSESKSESESDSRSRLQSQPSIVSADRDKVAAYQAALAAAAHQAAASGKFRRDSSPPPGELSTSSTQQPTQPRDATEDSGFESFDDFGDDECSHLDDYGFDDDAIIAEANADALANDSDGWYGTEFGFYSSAPVPPRHSRDSSSGSDRPPFEYANGGFFGPAGVSRTKSGRVVSREPNLTPITERSEYSNRNSVMSLAVPPLGSSASGLTSPGLAQLAMMSDGDDSNMSLSALMRLRSKAWGGSQASLTSSKEGSPRSERGDGAGSPWNLGAPFAHGHGHGHGYGHARKNSALSIQSRDYDSSDAGSGSASPTMTMAAPCSVSYLGSPSSQAVTAPSLLPCMVPLSPLGFPAPVGTFSSTVYSESTLELEDKDDGSHDVTRRRPGMGHGHKGSAESVSYVTEKGGGWRRGEVDCGKTVHG</sequence>
<feature type="compositionally biased region" description="Low complexity" evidence="1">
    <location>
        <begin position="433"/>
        <end position="443"/>
    </location>
</feature>
<feature type="compositionally biased region" description="Basic and acidic residues" evidence="1">
    <location>
        <begin position="502"/>
        <end position="536"/>
    </location>
</feature>
<feature type="compositionally biased region" description="Polar residues" evidence="1">
    <location>
        <begin position="365"/>
        <end position="396"/>
    </location>
</feature>
<feature type="compositionally biased region" description="Polar residues" evidence="1">
    <location>
        <begin position="459"/>
        <end position="479"/>
    </location>
</feature>
<name>A0A3N2Q112_SODAK</name>
<feature type="compositionally biased region" description="Basic and acidic residues" evidence="1">
    <location>
        <begin position="61"/>
        <end position="71"/>
    </location>
</feature>
<reference evidence="2 3" key="1">
    <citation type="journal article" date="2018" name="Mol. Ecol.">
        <title>The obligate alkalophilic soda-lake fungus Sodiomyces alkalinus has shifted to a protein diet.</title>
        <authorList>
            <person name="Grum-Grzhimaylo A.A."/>
            <person name="Falkoski D.L."/>
            <person name="van den Heuvel J."/>
            <person name="Valero-Jimenez C.A."/>
            <person name="Min B."/>
            <person name="Choi I.G."/>
            <person name="Lipzen A."/>
            <person name="Daum C.G."/>
            <person name="Aanen D.K."/>
            <person name="Tsang A."/>
            <person name="Henrissat B."/>
            <person name="Bilanenko E.N."/>
            <person name="de Vries R.P."/>
            <person name="van Kan J.A.L."/>
            <person name="Grigoriev I.V."/>
            <person name="Debets A.J.M."/>
        </authorList>
    </citation>
    <scope>NUCLEOTIDE SEQUENCE [LARGE SCALE GENOMIC DNA]</scope>
    <source>
        <strain evidence="2 3">F11</strain>
    </source>
</reference>
<feature type="compositionally biased region" description="Acidic residues" evidence="1">
    <location>
        <begin position="537"/>
        <end position="559"/>
    </location>
</feature>
<dbReference type="RefSeq" id="XP_028468259.1">
    <property type="nucleotide sequence ID" value="XM_028611141.1"/>
</dbReference>
<gene>
    <name evidence="2" type="ORF">SODALDRAFT_330170</name>
</gene>
<dbReference type="Proteomes" id="UP000272025">
    <property type="component" value="Unassembled WGS sequence"/>
</dbReference>
<protein>
    <recommendedName>
        <fullName evidence="4">AGC-kinase C-terminal domain-containing protein</fullName>
    </recommendedName>
</protein>
<feature type="compositionally biased region" description="Polar residues" evidence="1">
    <location>
        <begin position="829"/>
        <end position="842"/>
    </location>
</feature>
<organism evidence="2 3">
    <name type="scientific">Sodiomyces alkalinus (strain CBS 110278 / VKM F-3762 / F11)</name>
    <name type="common">Alkaliphilic filamentous fungus</name>
    <dbReference type="NCBI Taxonomy" id="1314773"/>
    <lineage>
        <taxon>Eukaryota</taxon>
        <taxon>Fungi</taxon>
        <taxon>Dikarya</taxon>
        <taxon>Ascomycota</taxon>
        <taxon>Pezizomycotina</taxon>
        <taxon>Sordariomycetes</taxon>
        <taxon>Hypocreomycetidae</taxon>
        <taxon>Glomerellales</taxon>
        <taxon>Plectosphaerellaceae</taxon>
        <taxon>Sodiomyces</taxon>
    </lineage>
</organism>
<feature type="compositionally biased region" description="Low complexity" evidence="1">
    <location>
        <begin position="184"/>
        <end position="207"/>
    </location>
</feature>
<feature type="region of interest" description="Disordered" evidence="1">
    <location>
        <begin position="903"/>
        <end position="945"/>
    </location>
</feature>
<feature type="compositionally biased region" description="Basic and acidic residues" evidence="1">
    <location>
        <begin position="852"/>
        <end position="871"/>
    </location>
</feature>